<comment type="caution">
    <text evidence="4">The sequence shown here is derived from an EMBL/GenBank/DDBJ whole genome shotgun (WGS) entry which is preliminary data.</text>
</comment>
<name>A0ABN3HCQ6_9ACTN</name>
<proteinExistence type="predicted"/>
<evidence type="ECO:0000313" key="5">
    <source>
        <dbReference type="Proteomes" id="UP001501444"/>
    </source>
</evidence>
<feature type="compositionally biased region" description="Basic and acidic residues" evidence="1">
    <location>
        <begin position="12"/>
        <end position="47"/>
    </location>
</feature>
<dbReference type="Pfam" id="PF03703">
    <property type="entry name" value="bPH_2"/>
    <property type="match status" value="1"/>
</dbReference>
<dbReference type="InterPro" id="IPR005182">
    <property type="entry name" value="YdbS-like_PH"/>
</dbReference>
<dbReference type="PANTHER" id="PTHR37938:SF1">
    <property type="entry name" value="BLL0215 PROTEIN"/>
    <property type="match status" value="1"/>
</dbReference>
<reference evidence="4 5" key="1">
    <citation type="journal article" date="2019" name="Int. J. Syst. Evol. Microbiol.">
        <title>The Global Catalogue of Microorganisms (GCM) 10K type strain sequencing project: providing services to taxonomists for standard genome sequencing and annotation.</title>
        <authorList>
            <consortium name="The Broad Institute Genomics Platform"/>
            <consortium name="The Broad Institute Genome Sequencing Center for Infectious Disease"/>
            <person name="Wu L."/>
            <person name="Ma J."/>
        </authorList>
    </citation>
    <scope>NUCLEOTIDE SEQUENCE [LARGE SCALE GENOMIC DNA]</scope>
    <source>
        <strain evidence="4 5">JCM 3272</strain>
    </source>
</reference>
<dbReference type="PANTHER" id="PTHR37938">
    <property type="entry name" value="BLL0215 PROTEIN"/>
    <property type="match status" value="1"/>
</dbReference>
<dbReference type="Proteomes" id="UP001501444">
    <property type="component" value="Unassembled WGS sequence"/>
</dbReference>
<evidence type="ECO:0000256" key="1">
    <source>
        <dbReference type="SAM" id="MobiDB-lite"/>
    </source>
</evidence>
<gene>
    <name evidence="4" type="ORF">GCM10010170_080170</name>
</gene>
<keyword evidence="2" id="KW-1133">Transmembrane helix</keyword>
<protein>
    <recommendedName>
        <fullName evidence="3">YdbS-like PH domain-containing protein</fullName>
    </recommendedName>
</protein>
<evidence type="ECO:0000259" key="3">
    <source>
        <dbReference type="Pfam" id="PF03703"/>
    </source>
</evidence>
<keyword evidence="2" id="KW-0812">Transmembrane</keyword>
<feature type="transmembrane region" description="Helical" evidence="2">
    <location>
        <begin position="199"/>
        <end position="218"/>
    </location>
</feature>
<dbReference type="RefSeq" id="WP_344617868.1">
    <property type="nucleotide sequence ID" value="NZ_BAAARV010000079.1"/>
</dbReference>
<feature type="transmembrane region" description="Helical" evidence="2">
    <location>
        <begin position="169"/>
        <end position="187"/>
    </location>
</feature>
<keyword evidence="5" id="KW-1185">Reference proteome</keyword>
<feature type="region of interest" description="Disordered" evidence="1">
    <location>
        <begin position="1"/>
        <end position="75"/>
    </location>
</feature>
<keyword evidence="2" id="KW-0472">Membrane</keyword>
<feature type="compositionally biased region" description="Low complexity" evidence="1">
    <location>
        <begin position="59"/>
        <end position="75"/>
    </location>
</feature>
<organism evidence="4 5">
    <name type="scientific">Dactylosporangium salmoneum</name>
    <dbReference type="NCBI Taxonomy" id="53361"/>
    <lineage>
        <taxon>Bacteria</taxon>
        <taxon>Bacillati</taxon>
        <taxon>Actinomycetota</taxon>
        <taxon>Actinomycetes</taxon>
        <taxon>Micromonosporales</taxon>
        <taxon>Micromonosporaceae</taxon>
        <taxon>Dactylosporangium</taxon>
    </lineage>
</organism>
<evidence type="ECO:0000256" key="2">
    <source>
        <dbReference type="SAM" id="Phobius"/>
    </source>
</evidence>
<sequence length="318" mass="35478">MTTGAEPPEDDPNLRRNQDRDTEPIPRARPESRPEPLSDAYPSHDDAGDFSDPADYAGPSDYAIPASSSSASYTTDGDDYASEAYADPLTDGSYARGASGRQYSDAPPTFSQDEFARLQGGDAGPSVPPGSRMAPLEDEASRHAARYLFPTEKFRGEWKRHWIQLAKEGLIAIFATIAMGYIAGWLTKHNQTQLRTAVLVIWAVVILWCAWRVADWWYDRFILTNKRVMVVSGIFTRNVAMMPLLRVTDMKYVQSLTGRMFGYGHFELESAGQDQALRNIRNLPNPNELYLRIVEEMYEPEAVEARLGRAAGAEDDGT</sequence>
<accession>A0ABN3HCQ6</accession>
<feature type="region of interest" description="Disordered" evidence="1">
    <location>
        <begin position="92"/>
        <end position="135"/>
    </location>
</feature>
<feature type="domain" description="YdbS-like PH" evidence="3">
    <location>
        <begin position="217"/>
        <end position="291"/>
    </location>
</feature>
<evidence type="ECO:0000313" key="4">
    <source>
        <dbReference type="EMBL" id="GAA2376203.1"/>
    </source>
</evidence>
<dbReference type="EMBL" id="BAAARV010000079">
    <property type="protein sequence ID" value="GAA2376203.1"/>
    <property type="molecule type" value="Genomic_DNA"/>
</dbReference>